<feature type="compositionally biased region" description="Basic and acidic residues" evidence="1">
    <location>
        <begin position="409"/>
        <end position="430"/>
    </location>
</feature>
<dbReference type="PROSITE" id="PS00141">
    <property type="entry name" value="ASP_PROTEASE"/>
    <property type="match status" value="1"/>
</dbReference>
<evidence type="ECO:0000313" key="2">
    <source>
        <dbReference type="EMBL" id="CDJ49653.1"/>
    </source>
</evidence>
<feature type="compositionally biased region" description="Polar residues" evidence="1">
    <location>
        <begin position="1"/>
        <end position="12"/>
    </location>
</feature>
<dbReference type="Pfam" id="PF13650">
    <property type="entry name" value="Asp_protease_2"/>
    <property type="match status" value="1"/>
</dbReference>
<reference evidence="2" key="1">
    <citation type="submission" date="2013-10" db="EMBL/GenBank/DDBJ databases">
        <title>Genomic analysis of the causative agents of coccidiosis in chickens.</title>
        <authorList>
            <person name="Reid A.J."/>
            <person name="Blake D."/>
            <person name="Billington K."/>
            <person name="Browne H."/>
            <person name="Dunn M."/>
            <person name="Hung S."/>
            <person name="Kawahara F."/>
            <person name="Miranda-Saavedra D."/>
            <person name="Mourier T."/>
            <person name="Nagra H."/>
            <person name="Otto T.D."/>
            <person name="Rawlings N."/>
            <person name="Sanchez A."/>
            <person name="Sanders M."/>
            <person name="Subramaniam C."/>
            <person name="Tay Y."/>
            <person name="Dear P."/>
            <person name="Doerig C."/>
            <person name="Gruber A."/>
            <person name="Parkinson J."/>
            <person name="Shirley M."/>
            <person name="Wan K.L."/>
            <person name="Berriman M."/>
            <person name="Tomley F."/>
            <person name="Pain A."/>
        </authorList>
    </citation>
    <scope>NUCLEOTIDE SEQUENCE [LARGE SCALE GENOMIC DNA]</scope>
    <source>
        <strain evidence="2">Houghton</strain>
    </source>
</reference>
<dbReference type="VEuPathDB" id="ToxoDB:EBH_0084060"/>
<dbReference type="GO" id="GO:0004190">
    <property type="term" value="F:aspartic-type endopeptidase activity"/>
    <property type="evidence" value="ECO:0007669"/>
    <property type="project" value="InterPro"/>
</dbReference>
<dbReference type="Gene3D" id="2.40.70.10">
    <property type="entry name" value="Acid Proteases"/>
    <property type="match status" value="1"/>
</dbReference>
<gene>
    <name evidence="2" type="ORF">EBH_0084060</name>
</gene>
<feature type="region of interest" description="Disordered" evidence="1">
    <location>
        <begin position="1"/>
        <end position="66"/>
    </location>
</feature>
<dbReference type="EMBL" id="HG711791">
    <property type="protein sequence ID" value="CDJ49653.1"/>
    <property type="molecule type" value="Genomic_DNA"/>
</dbReference>
<dbReference type="AlphaFoldDB" id="U6LK61"/>
<evidence type="ECO:0000256" key="1">
    <source>
        <dbReference type="SAM" id="MobiDB-lite"/>
    </source>
</evidence>
<dbReference type="InterPro" id="IPR001969">
    <property type="entry name" value="Aspartic_peptidase_AS"/>
</dbReference>
<dbReference type="Proteomes" id="UP000030750">
    <property type="component" value="Unassembled WGS sequence"/>
</dbReference>
<keyword evidence="3" id="KW-1185">Reference proteome</keyword>
<dbReference type="SUPFAM" id="SSF50630">
    <property type="entry name" value="Acid proteases"/>
    <property type="match status" value="1"/>
</dbReference>
<dbReference type="OrthoDB" id="8068580at2759"/>
<accession>U6LK61</accession>
<protein>
    <recommendedName>
        <fullName evidence="4">Retrotransposon gag domain-containing protein</fullName>
    </recommendedName>
</protein>
<reference evidence="2" key="2">
    <citation type="submission" date="2013-10" db="EMBL/GenBank/DDBJ databases">
        <authorList>
            <person name="Aslett M."/>
        </authorList>
    </citation>
    <scope>NUCLEOTIDE SEQUENCE [LARGE SCALE GENOMIC DNA]</scope>
    <source>
        <strain evidence="2">Houghton</strain>
    </source>
</reference>
<sequence>MGDTTDVSSLTPPTGRALPRSLINTPAMAPMPMPGPDNSGPPANHPPRRASSRGGRSIRRDNTEDTPEERLLSMQEHFQKVVEFTLHRLASTFDRSLTSSDRRGGTFRAPPDFNGERPKEWLMQINQYYNALQMNDEARLADMASFLTGTALSYYCTTKRRAPELMPTTWEQFQDFIMQRFGMAPLVTTIRRLKEIEYKESFEEVVEKFSSILAEGEDPSEEILKDLFLSRFPYDMVKRVLKHDFASWVEIREQMLAERAHVANMAATWYEYTTERFQREVERRDDLIRQGAIEQGTAQTINWRPGRMAIVATDVGELGIGPGVSRLLCAEEITPYTPERRDRRDLGCREGIHAISVAEGAMVKAKQFQRCAENGIQPLKQRQRKQMMTQHHSLCKQKEVKELDCFQKEAEVKEDSPSEKQRTAKLKEVPRSAGPDDEEWGAGICPTSRKPSRRDGRTRQPHLQQQTETEIHDAQSHADVEAQDVLSSSRLVPENPEARHKTCSEGLLDSRSQLWWRSATSEQDSQISHWVAAAVGEGRVWVLRVQIQGKTVEALVDTGASRSFILPSLVTELAMGTSALYPHVRFKVASGEDFVVRLAVEGVAFVVGKLQSHHDFLVAQVPHKMILGTDWLWKENVI</sequence>
<organism evidence="2 3">
    <name type="scientific">Eimeria brunetti</name>
    <dbReference type="NCBI Taxonomy" id="51314"/>
    <lineage>
        <taxon>Eukaryota</taxon>
        <taxon>Sar</taxon>
        <taxon>Alveolata</taxon>
        <taxon>Apicomplexa</taxon>
        <taxon>Conoidasida</taxon>
        <taxon>Coccidia</taxon>
        <taxon>Eucoccidiorida</taxon>
        <taxon>Eimeriorina</taxon>
        <taxon>Eimeriidae</taxon>
        <taxon>Eimeria</taxon>
    </lineage>
</organism>
<dbReference type="GO" id="GO:0006508">
    <property type="term" value="P:proteolysis"/>
    <property type="evidence" value="ECO:0007669"/>
    <property type="project" value="InterPro"/>
</dbReference>
<feature type="compositionally biased region" description="Basic and acidic residues" evidence="1">
    <location>
        <begin position="469"/>
        <end position="480"/>
    </location>
</feature>
<proteinExistence type="predicted"/>
<evidence type="ECO:0000313" key="3">
    <source>
        <dbReference type="Proteomes" id="UP000030750"/>
    </source>
</evidence>
<name>U6LK61_9EIME</name>
<feature type="region of interest" description="Disordered" evidence="1">
    <location>
        <begin position="409"/>
        <end position="504"/>
    </location>
</feature>
<dbReference type="CDD" id="cd00303">
    <property type="entry name" value="retropepsin_like"/>
    <property type="match status" value="1"/>
</dbReference>
<dbReference type="InterPro" id="IPR021109">
    <property type="entry name" value="Peptidase_aspartic_dom_sf"/>
</dbReference>
<evidence type="ECO:0008006" key="4">
    <source>
        <dbReference type="Google" id="ProtNLM"/>
    </source>
</evidence>